<dbReference type="Pfam" id="PF00068">
    <property type="entry name" value="Phospholip_A2_1"/>
    <property type="match status" value="1"/>
</dbReference>
<dbReference type="Proteomes" id="UP000504612">
    <property type="component" value="Unplaced"/>
</dbReference>
<feature type="disulfide bond" evidence="30">
    <location>
        <begin position="309"/>
        <end position="325"/>
    </location>
</feature>
<dbReference type="GO" id="GO:0061630">
    <property type="term" value="F:ubiquitin protein ligase activity"/>
    <property type="evidence" value="ECO:0007669"/>
    <property type="project" value="UniProtKB-EC"/>
</dbReference>
<evidence type="ECO:0000256" key="24">
    <source>
        <dbReference type="ARBA" id="ARBA00023136"/>
    </source>
</evidence>
<evidence type="ECO:0000259" key="36">
    <source>
        <dbReference type="PROSITE" id="PS50802"/>
    </source>
</evidence>
<reference evidence="38" key="1">
    <citation type="submission" date="2025-08" db="UniProtKB">
        <authorList>
            <consortium name="RefSeq"/>
        </authorList>
    </citation>
    <scope>IDENTIFICATION</scope>
</reference>
<evidence type="ECO:0000256" key="18">
    <source>
        <dbReference type="ARBA" id="ARBA00022801"/>
    </source>
</evidence>
<evidence type="ECO:0000256" key="4">
    <source>
        <dbReference type="ARBA" id="ARBA00004374"/>
    </source>
</evidence>
<gene>
    <name evidence="38" type="primary">MUL1</name>
</gene>
<evidence type="ECO:0000256" key="27">
    <source>
        <dbReference type="ARBA" id="ARBA00059041"/>
    </source>
</evidence>
<evidence type="ECO:0000256" key="6">
    <source>
        <dbReference type="ARBA" id="ARBA00004613"/>
    </source>
</evidence>
<dbReference type="GO" id="GO:0016567">
    <property type="term" value="P:protein ubiquitination"/>
    <property type="evidence" value="ECO:0007669"/>
    <property type="project" value="InterPro"/>
</dbReference>
<keyword evidence="20" id="KW-0862">Zinc</keyword>
<dbReference type="SUPFAM" id="SSF57850">
    <property type="entry name" value="RING/U-box"/>
    <property type="match status" value="1"/>
</dbReference>
<dbReference type="GO" id="GO:0050482">
    <property type="term" value="P:arachidonate secretion"/>
    <property type="evidence" value="ECO:0007669"/>
    <property type="project" value="InterPro"/>
</dbReference>
<evidence type="ECO:0000313" key="37">
    <source>
        <dbReference type="Proteomes" id="UP000504612"/>
    </source>
</evidence>
<dbReference type="CDD" id="cd16648">
    <property type="entry name" value="mRING-HC-C3HC5_MAPL"/>
    <property type="match status" value="1"/>
</dbReference>
<keyword evidence="26" id="KW-0539">Nucleus</keyword>
<comment type="catalytic activity">
    <reaction evidence="2">
        <text>S-ubiquitinyl-[E2 ubiquitin-conjugating enzyme]-L-cysteine + [acceptor protein]-L-lysine = [E2 ubiquitin-conjugating enzyme]-L-cysteine + N(6)-ubiquitinyl-[acceptor protein]-L-lysine.</text>
        <dbReference type="EC" id="2.3.2.27"/>
    </reaction>
</comment>
<comment type="function">
    <text evidence="27">Deubiquitinating enzyme that hydrolyzes 'Lys-6'- and 'Lys-11'-linked polyubiquitin. Also hydrolyzes heterotypic (mixed and branched) and homotypic chains. Important regulator of energy metabolism. Glucose and fatty acids trigger its nuclear translocation by CBP-dependent acetylation. In the nucleus, deubiquitinates and stabilizes the nuclear receptor PPARD regulating the expression of various genes involved in glucose and lipid metabolism and oxidative phosphorylation. Also acts as a negative regulator of the ribosome quality control (RQC) by mediating deubiquitination of 40S ribosomal proteins RPS10/eS10 and RPS20/uS10, thereby antagonizing ZNF598-mediated 40S ubiquitination.</text>
</comment>
<dbReference type="GO" id="GO:0005634">
    <property type="term" value="C:nucleus"/>
    <property type="evidence" value="ECO:0007669"/>
    <property type="project" value="UniProtKB-SubCell"/>
</dbReference>
<dbReference type="InterPro" id="IPR016090">
    <property type="entry name" value="PLA2-like_dom"/>
</dbReference>
<dbReference type="GO" id="GO:0006508">
    <property type="term" value="P:proteolysis"/>
    <property type="evidence" value="ECO:0007669"/>
    <property type="project" value="UniProtKB-KW"/>
</dbReference>
<feature type="domain" description="OTU" evidence="36">
    <location>
        <begin position="59"/>
        <end position="183"/>
    </location>
</feature>
<keyword evidence="15 31" id="KW-0863">Zinc-finger</keyword>
<evidence type="ECO:0000256" key="32">
    <source>
        <dbReference type="RuleBase" id="RU003654"/>
    </source>
</evidence>
<dbReference type="InterPro" id="IPR033113">
    <property type="entry name" value="PLA2_histidine"/>
</dbReference>
<keyword evidence="16" id="KW-0833">Ubl conjugation pathway</keyword>
<dbReference type="PRINTS" id="PR00389">
    <property type="entry name" value="PHPHLIPASEA2"/>
</dbReference>
<keyword evidence="18" id="KW-0378">Hydrolase</keyword>
<dbReference type="PROSITE" id="PS50089">
    <property type="entry name" value="ZF_RING_2"/>
    <property type="match status" value="1"/>
</dbReference>
<keyword evidence="38" id="KW-0436">Ligase</keyword>
<comment type="cofactor">
    <cofactor evidence="29">
        <name>Ca(2+)</name>
        <dbReference type="ChEBI" id="CHEBI:29108"/>
    </cofactor>
    <text evidence="29">Binds 1 Ca(2+) ion per subunit.</text>
</comment>
<feature type="compositionally biased region" description="Basic residues" evidence="33">
    <location>
        <begin position="1"/>
        <end position="11"/>
    </location>
</feature>
<dbReference type="GO" id="GO:0005576">
    <property type="term" value="C:extracellular region"/>
    <property type="evidence" value="ECO:0007669"/>
    <property type="project" value="UniProtKB-SubCell"/>
</dbReference>
<dbReference type="GO" id="GO:0005741">
    <property type="term" value="C:mitochondrial outer membrane"/>
    <property type="evidence" value="ECO:0007669"/>
    <property type="project" value="UniProtKB-SubCell"/>
</dbReference>
<dbReference type="AlphaFoldDB" id="A0A6J1VN19"/>
<dbReference type="Pfam" id="PF02338">
    <property type="entry name" value="OTU"/>
    <property type="match status" value="1"/>
</dbReference>
<evidence type="ECO:0000256" key="29">
    <source>
        <dbReference type="PIRSR" id="PIRSR601211-2"/>
    </source>
</evidence>
<evidence type="ECO:0000259" key="35">
    <source>
        <dbReference type="PROSITE" id="PS50089"/>
    </source>
</evidence>
<evidence type="ECO:0000256" key="19">
    <source>
        <dbReference type="ARBA" id="ARBA00022807"/>
    </source>
</evidence>
<dbReference type="GO" id="GO:0004843">
    <property type="term" value="F:cysteine-type deubiquitinase activity"/>
    <property type="evidence" value="ECO:0007669"/>
    <property type="project" value="UniProtKB-EC"/>
</dbReference>
<dbReference type="GO" id="GO:0016042">
    <property type="term" value="P:lipid catabolic process"/>
    <property type="evidence" value="ECO:0007669"/>
    <property type="project" value="InterPro"/>
</dbReference>
<dbReference type="InterPro" id="IPR036444">
    <property type="entry name" value="PLipase_A2_dom_sf"/>
</dbReference>
<evidence type="ECO:0000256" key="16">
    <source>
        <dbReference type="ARBA" id="ARBA00022786"/>
    </source>
</evidence>
<dbReference type="PANTHER" id="PTHR12183">
    <property type="entry name" value="MITOCHONDRIAL UBIQUITIN LIGASE ACTIVATOR OF NFKB 1"/>
    <property type="match status" value="1"/>
</dbReference>
<keyword evidence="25 30" id="KW-1015">Disulfide bond</keyword>
<dbReference type="SUPFAM" id="SSF48619">
    <property type="entry name" value="Phospholipase A2, PLA2"/>
    <property type="match status" value="1"/>
</dbReference>
<evidence type="ECO:0000256" key="9">
    <source>
        <dbReference type="ARBA" id="ARBA00022490"/>
    </source>
</evidence>
<dbReference type="InterPro" id="IPR001211">
    <property type="entry name" value="PLA2"/>
</dbReference>
<comment type="subcellular location">
    <subcellularLocation>
        <location evidence="5">Cytoplasm</location>
    </subcellularLocation>
    <subcellularLocation>
        <location evidence="4">Mitochondrion outer membrane</location>
        <topology evidence="4">Multi-pass membrane protein</topology>
    </subcellularLocation>
    <subcellularLocation>
        <location evidence="3">Nucleus</location>
    </subcellularLocation>
    <subcellularLocation>
        <location evidence="6">Secreted</location>
    </subcellularLocation>
</comment>
<dbReference type="Gene3D" id="1.20.90.10">
    <property type="entry name" value="Phospholipase A2 domain"/>
    <property type="match status" value="1"/>
</dbReference>
<feature type="binding site" evidence="29">
    <location>
        <position position="312"/>
    </location>
    <ligand>
        <name>Ca(2+)</name>
        <dbReference type="ChEBI" id="CHEBI:29108"/>
    </ligand>
</feature>
<evidence type="ECO:0000256" key="13">
    <source>
        <dbReference type="ARBA" id="ARBA00022692"/>
    </source>
</evidence>
<dbReference type="EC" id="2.3.2.27" evidence="7"/>
<dbReference type="RefSeq" id="XP_026541369.1">
    <property type="nucleotide sequence ID" value="XM_026685584.1"/>
</dbReference>
<keyword evidence="21 34" id="KW-1133">Transmembrane helix</keyword>
<organism evidence="37 38">
    <name type="scientific">Notechis scutatus</name>
    <name type="common">mainland tiger snake</name>
    <dbReference type="NCBI Taxonomy" id="8663"/>
    <lineage>
        <taxon>Eukaryota</taxon>
        <taxon>Metazoa</taxon>
        <taxon>Chordata</taxon>
        <taxon>Craniata</taxon>
        <taxon>Vertebrata</taxon>
        <taxon>Euteleostomi</taxon>
        <taxon>Lepidosauria</taxon>
        <taxon>Squamata</taxon>
        <taxon>Bifurcata</taxon>
        <taxon>Unidentata</taxon>
        <taxon>Episquamata</taxon>
        <taxon>Toxicofera</taxon>
        <taxon>Serpentes</taxon>
        <taxon>Colubroidea</taxon>
        <taxon>Elapidae</taxon>
        <taxon>Hydrophiinae</taxon>
        <taxon>Notechis</taxon>
    </lineage>
</organism>
<feature type="compositionally biased region" description="Polar residues" evidence="33">
    <location>
        <begin position="205"/>
        <end position="219"/>
    </location>
</feature>
<evidence type="ECO:0000256" key="28">
    <source>
        <dbReference type="ARBA" id="ARBA00074859"/>
    </source>
</evidence>
<evidence type="ECO:0000256" key="5">
    <source>
        <dbReference type="ARBA" id="ARBA00004496"/>
    </source>
</evidence>
<dbReference type="Gene3D" id="3.30.40.10">
    <property type="entry name" value="Zinc/RING finger domain, C3HC4 (zinc finger)"/>
    <property type="match status" value="1"/>
</dbReference>
<dbReference type="Gene3D" id="3.90.70.80">
    <property type="match status" value="1"/>
</dbReference>
<dbReference type="CDD" id="cd22770">
    <property type="entry name" value="OTU_OTUD3"/>
    <property type="match status" value="1"/>
</dbReference>
<dbReference type="InterPro" id="IPR003323">
    <property type="entry name" value="OTU_dom"/>
</dbReference>
<evidence type="ECO:0000256" key="1">
    <source>
        <dbReference type="ARBA" id="ARBA00000707"/>
    </source>
</evidence>
<evidence type="ECO:0000256" key="10">
    <source>
        <dbReference type="ARBA" id="ARBA00022525"/>
    </source>
</evidence>
<keyword evidence="17" id="KW-1000">Mitochondrion outer membrane</keyword>
<evidence type="ECO:0000256" key="22">
    <source>
        <dbReference type="ARBA" id="ARBA00022990"/>
    </source>
</evidence>
<evidence type="ECO:0000256" key="25">
    <source>
        <dbReference type="ARBA" id="ARBA00023157"/>
    </source>
</evidence>
<comment type="catalytic activity">
    <reaction evidence="1">
        <text>Thiol-dependent hydrolysis of ester, thioester, amide, peptide and isopeptide bonds formed by the C-terminal Gly of ubiquitin (a 76-residue protein attached to proteins as an intracellular targeting signal).</text>
        <dbReference type="EC" id="3.4.19.12"/>
    </reaction>
</comment>
<dbReference type="GeneID" id="113423979"/>
<evidence type="ECO:0000256" key="30">
    <source>
        <dbReference type="PIRSR" id="PIRSR601211-3"/>
    </source>
</evidence>
<dbReference type="InterPro" id="IPR001841">
    <property type="entry name" value="Znf_RING"/>
</dbReference>
<evidence type="ECO:0000256" key="31">
    <source>
        <dbReference type="PROSITE-ProRule" id="PRU00175"/>
    </source>
</evidence>
<keyword evidence="12" id="KW-0808">Transferase</keyword>
<evidence type="ECO:0000256" key="14">
    <source>
        <dbReference type="ARBA" id="ARBA00022723"/>
    </source>
</evidence>
<dbReference type="PROSITE" id="PS00118">
    <property type="entry name" value="PA2_HIS"/>
    <property type="match status" value="1"/>
</dbReference>
<keyword evidence="23" id="KW-0496">Mitochondrion</keyword>
<evidence type="ECO:0000256" key="21">
    <source>
        <dbReference type="ARBA" id="ARBA00022989"/>
    </source>
</evidence>
<keyword evidence="10" id="KW-0964">Secreted</keyword>
<evidence type="ECO:0000256" key="26">
    <source>
        <dbReference type="ARBA" id="ARBA00023242"/>
    </source>
</evidence>
<feature type="region of interest" description="Disordered" evidence="33">
    <location>
        <begin position="205"/>
        <end position="231"/>
    </location>
</feature>
<dbReference type="GO" id="GO:0004623">
    <property type="term" value="F:phospholipase A2 activity"/>
    <property type="evidence" value="ECO:0007669"/>
    <property type="project" value="InterPro"/>
</dbReference>
<feature type="binding site" evidence="29">
    <location>
        <position position="329"/>
    </location>
    <ligand>
        <name>Ca(2+)</name>
        <dbReference type="ChEBI" id="CHEBI:29108"/>
    </ligand>
</feature>
<dbReference type="InterPro" id="IPR051652">
    <property type="entry name" value="MDM2_MDM4_MUL1"/>
</dbReference>
<evidence type="ECO:0000256" key="17">
    <source>
        <dbReference type="ARBA" id="ARBA00022787"/>
    </source>
</evidence>
<dbReference type="InterPro" id="IPR022170">
    <property type="entry name" value="MUL1-like"/>
</dbReference>
<dbReference type="InterPro" id="IPR038765">
    <property type="entry name" value="Papain-like_cys_pep_sf"/>
</dbReference>
<dbReference type="GO" id="GO:0008270">
    <property type="term" value="F:zinc ion binding"/>
    <property type="evidence" value="ECO:0007669"/>
    <property type="project" value="UniProtKB-KW"/>
</dbReference>
<keyword evidence="11" id="KW-0645">Protease</keyword>
<evidence type="ECO:0000256" key="12">
    <source>
        <dbReference type="ARBA" id="ARBA00022679"/>
    </source>
</evidence>
<evidence type="ECO:0000256" key="33">
    <source>
        <dbReference type="SAM" id="MobiDB-lite"/>
    </source>
</evidence>
<keyword evidence="24 34" id="KW-0472">Membrane</keyword>
<sequence>MSRKQAARTRPGKAEVERKRDERAARRALARERRNRAQGEGEHDGGGGGLNEQLRALGLRLREVPGDGNCLFRALGDQLEGHSRNHLKHRQDTVAYMIQQRPDFEPFVEDDVPFEKHTANLAQPGIFAGNDAIVAFARNNQVNIVIHQQNAPLWQIHGTDKSNARELHIAYRYGEHYDSVRKINDNSAAPAWLQMEMLCQNESPNQEALQANGERQQQQPKEESQDEMDDALQKVHNATGCSDVGLIAQVLEAEGYSIESTIFALFQMKELENLLFAITANNLLNFKLMIQRITQKNVLIYFNGYGCYCGKGGRGKPRDPTDTCCYNHDCCYENLHHQGCHPYTDHYRYLIINNEVQCRTTMDSASHTSTGEIILLATSSAVTAILYAVYRHKSKIADSLKGAKKVTLDQDLRNLLMEAPGKCVPYAVIEGVVRSVKESLNSQFVDSCKGVVQRLTLQEHKMVWNRTTHFWNNYEKIIHQRTNTVPFDLVPPGSEVPPSVAVRVLKPLTAAELSLETVYERFHPSVQSLTDAIGHYISGERPKGIKETEEMLTVGAALTGVGELVLDSSTIKLQPPKQGLRYCLISLGFDTLLKRQESSVRFWKVLTTLCGLASCALLLFILHKQYRCQREKRRLRQMLEGITAGGDATNACVVCLGNSRACVFLECGHVCSCLKCYEALPRPPRCPICRQLITRVVPLYNS</sequence>
<protein>
    <recommendedName>
        <fullName evidence="28">OTU domain-containing protein 3</fullName>
        <ecNumber evidence="7">2.3.2.27</ecNumber>
        <ecNumber evidence="8">3.4.19.12</ecNumber>
    </recommendedName>
</protein>
<feature type="binding site" evidence="29">
    <location>
        <position position="308"/>
    </location>
    <ligand>
        <name>Ca(2+)</name>
        <dbReference type="ChEBI" id="CHEBI:29108"/>
    </ligand>
</feature>
<comment type="similarity">
    <text evidence="32">Belongs to the phospholipase A2 family.</text>
</comment>
<dbReference type="CTD" id="79594"/>
<dbReference type="PANTHER" id="PTHR12183:SF4">
    <property type="entry name" value="MITOCHONDRIAL UBIQUITIN LIGASE ACTIVATOR OF NFKB 1"/>
    <property type="match status" value="1"/>
</dbReference>
<dbReference type="EC" id="3.4.19.12" evidence="8"/>
<dbReference type="Pfam" id="PF12483">
    <property type="entry name" value="GIDE"/>
    <property type="match status" value="1"/>
</dbReference>
<dbReference type="SMART" id="SM00085">
    <property type="entry name" value="PA2c"/>
    <property type="match status" value="1"/>
</dbReference>
<keyword evidence="22" id="KW-0007">Acetylation</keyword>
<feature type="region of interest" description="Disordered" evidence="33">
    <location>
        <begin position="1"/>
        <end position="51"/>
    </location>
</feature>
<dbReference type="InterPro" id="IPR013083">
    <property type="entry name" value="Znf_RING/FYVE/PHD"/>
</dbReference>
<keyword evidence="14 29" id="KW-0479">Metal-binding</keyword>
<evidence type="ECO:0000256" key="2">
    <source>
        <dbReference type="ARBA" id="ARBA00000900"/>
    </source>
</evidence>
<name>A0A6J1VN19_9SAUR</name>
<evidence type="ECO:0000256" key="11">
    <source>
        <dbReference type="ARBA" id="ARBA00022670"/>
    </source>
</evidence>
<evidence type="ECO:0000256" key="15">
    <source>
        <dbReference type="ARBA" id="ARBA00022771"/>
    </source>
</evidence>
<keyword evidence="13 34" id="KW-0812">Transmembrane</keyword>
<dbReference type="GO" id="GO:0006644">
    <property type="term" value="P:phospholipid metabolic process"/>
    <property type="evidence" value="ECO:0007669"/>
    <property type="project" value="InterPro"/>
</dbReference>
<keyword evidence="9" id="KW-0963">Cytoplasm</keyword>
<evidence type="ECO:0000256" key="23">
    <source>
        <dbReference type="ARBA" id="ARBA00023128"/>
    </source>
</evidence>
<feature type="binding site" evidence="29">
    <location>
        <position position="310"/>
    </location>
    <ligand>
        <name>Ca(2+)</name>
        <dbReference type="ChEBI" id="CHEBI:29108"/>
    </ligand>
</feature>
<dbReference type="PROSITE" id="PS50802">
    <property type="entry name" value="OTU"/>
    <property type="match status" value="1"/>
</dbReference>
<feature type="transmembrane region" description="Helical" evidence="34">
    <location>
        <begin position="602"/>
        <end position="622"/>
    </location>
</feature>
<keyword evidence="19" id="KW-0788">Thiol protease</keyword>
<dbReference type="GO" id="GO:0005509">
    <property type="term" value="F:calcium ion binding"/>
    <property type="evidence" value="ECO:0007669"/>
    <property type="project" value="InterPro"/>
</dbReference>
<dbReference type="FunFam" id="3.90.70.80:FF:000005">
    <property type="entry name" value="OTU domain-containing protein 3"/>
    <property type="match status" value="1"/>
</dbReference>
<accession>A0A6J1VN19</accession>
<feature type="domain" description="RING-type" evidence="35">
    <location>
        <begin position="652"/>
        <end position="690"/>
    </location>
</feature>
<feature type="compositionally biased region" description="Basic and acidic residues" evidence="33">
    <location>
        <begin position="12"/>
        <end position="45"/>
    </location>
</feature>
<dbReference type="Pfam" id="PF13920">
    <property type="entry name" value="zf-C3HC4_3"/>
    <property type="match status" value="1"/>
</dbReference>
<dbReference type="SMR" id="A0A6J1VN19"/>
<keyword evidence="37" id="KW-1185">Reference proteome</keyword>
<dbReference type="SUPFAM" id="SSF54001">
    <property type="entry name" value="Cysteine proteinases"/>
    <property type="match status" value="1"/>
</dbReference>
<evidence type="ECO:0000313" key="38">
    <source>
        <dbReference type="RefSeq" id="XP_026541369.1"/>
    </source>
</evidence>
<dbReference type="GO" id="GO:0016874">
    <property type="term" value="F:ligase activity"/>
    <property type="evidence" value="ECO:0007669"/>
    <property type="project" value="UniProtKB-KW"/>
</dbReference>
<evidence type="ECO:0000256" key="7">
    <source>
        <dbReference type="ARBA" id="ARBA00012483"/>
    </source>
</evidence>
<evidence type="ECO:0000256" key="3">
    <source>
        <dbReference type="ARBA" id="ARBA00004123"/>
    </source>
</evidence>
<evidence type="ECO:0000256" key="20">
    <source>
        <dbReference type="ARBA" id="ARBA00022833"/>
    </source>
</evidence>
<keyword evidence="29" id="KW-0106">Calcium</keyword>
<proteinExistence type="inferred from homology"/>
<evidence type="ECO:0000256" key="34">
    <source>
        <dbReference type="SAM" id="Phobius"/>
    </source>
</evidence>
<evidence type="ECO:0000256" key="8">
    <source>
        <dbReference type="ARBA" id="ARBA00012759"/>
    </source>
</evidence>